<organism evidence="2 3">
    <name type="scientific">Mycena albidolilacea</name>
    <dbReference type="NCBI Taxonomy" id="1033008"/>
    <lineage>
        <taxon>Eukaryota</taxon>
        <taxon>Fungi</taxon>
        <taxon>Dikarya</taxon>
        <taxon>Basidiomycota</taxon>
        <taxon>Agaricomycotina</taxon>
        <taxon>Agaricomycetes</taxon>
        <taxon>Agaricomycetidae</taxon>
        <taxon>Agaricales</taxon>
        <taxon>Marasmiineae</taxon>
        <taxon>Mycenaceae</taxon>
        <taxon>Mycena</taxon>
    </lineage>
</organism>
<evidence type="ECO:0000256" key="1">
    <source>
        <dbReference type="SAM" id="Phobius"/>
    </source>
</evidence>
<protein>
    <submittedName>
        <fullName evidence="2">Uncharacterized protein</fullName>
    </submittedName>
</protein>
<accession>A0AAD6ZBT7</accession>
<dbReference type="Proteomes" id="UP001218218">
    <property type="component" value="Unassembled WGS sequence"/>
</dbReference>
<feature type="non-terminal residue" evidence="2">
    <location>
        <position position="81"/>
    </location>
</feature>
<keyword evidence="1" id="KW-0812">Transmembrane</keyword>
<keyword evidence="1" id="KW-1133">Transmembrane helix</keyword>
<proteinExistence type="predicted"/>
<dbReference type="AlphaFoldDB" id="A0AAD6ZBT7"/>
<sequence>MSRSPAFLYRTLSLVHIASGLATIFVYDAMATFYMLSMLISNTTQKDADPVSRLNKHYVIVNFLLLCWVLSSASPAPPLLI</sequence>
<gene>
    <name evidence="2" type="ORF">DFH08DRAFT_894664</name>
</gene>
<dbReference type="EMBL" id="JARIHO010000065">
    <property type="protein sequence ID" value="KAJ7314710.1"/>
    <property type="molecule type" value="Genomic_DNA"/>
</dbReference>
<name>A0AAD6ZBT7_9AGAR</name>
<feature type="transmembrane region" description="Helical" evidence="1">
    <location>
        <begin position="12"/>
        <end position="36"/>
    </location>
</feature>
<comment type="caution">
    <text evidence="2">The sequence shown here is derived from an EMBL/GenBank/DDBJ whole genome shotgun (WGS) entry which is preliminary data.</text>
</comment>
<evidence type="ECO:0000313" key="3">
    <source>
        <dbReference type="Proteomes" id="UP001218218"/>
    </source>
</evidence>
<keyword evidence="1" id="KW-0472">Membrane</keyword>
<evidence type="ECO:0000313" key="2">
    <source>
        <dbReference type="EMBL" id="KAJ7314710.1"/>
    </source>
</evidence>
<feature type="transmembrane region" description="Helical" evidence="1">
    <location>
        <begin position="57"/>
        <end position="76"/>
    </location>
</feature>
<reference evidence="2" key="1">
    <citation type="submission" date="2023-03" db="EMBL/GenBank/DDBJ databases">
        <title>Massive genome expansion in bonnet fungi (Mycena s.s.) driven by repeated elements and novel gene families across ecological guilds.</title>
        <authorList>
            <consortium name="Lawrence Berkeley National Laboratory"/>
            <person name="Harder C.B."/>
            <person name="Miyauchi S."/>
            <person name="Viragh M."/>
            <person name="Kuo A."/>
            <person name="Thoen E."/>
            <person name="Andreopoulos B."/>
            <person name="Lu D."/>
            <person name="Skrede I."/>
            <person name="Drula E."/>
            <person name="Henrissat B."/>
            <person name="Morin E."/>
            <person name="Kohler A."/>
            <person name="Barry K."/>
            <person name="LaButti K."/>
            <person name="Morin E."/>
            <person name="Salamov A."/>
            <person name="Lipzen A."/>
            <person name="Mereny Z."/>
            <person name="Hegedus B."/>
            <person name="Baldrian P."/>
            <person name="Stursova M."/>
            <person name="Weitz H."/>
            <person name="Taylor A."/>
            <person name="Grigoriev I.V."/>
            <person name="Nagy L.G."/>
            <person name="Martin F."/>
            <person name="Kauserud H."/>
        </authorList>
    </citation>
    <scope>NUCLEOTIDE SEQUENCE</scope>
    <source>
        <strain evidence="2">CBHHK002</strain>
    </source>
</reference>
<keyword evidence="3" id="KW-1185">Reference proteome</keyword>